<evidence type="ECO:0000256" key="1">
    <source>
        <dbReference type="ARBA" id="ARBA00022485"/>
    </source>
</evidence>
<evidence type="ECO:0000256" key="4">
    <source>
        <dbReference type="ARBA" id="ARBA00023004"/>
    </source>
</evidence>
<evidence type="ECO:0000256" key="3">
    <source>
        <dbReference type="ARBA" id="ARBA00023002"/>
    </source>
</evidence>
<dbReference type="SUPFAM" id="SSF51905">
    <property type="entry name" value="FAD/NAD(P)-binding domain"/>
    <property type="match status" value="1"/>
</dbReference>
<dbReference type="GO" id="GO:0016491">
    <property type="term" value="F:oxidoreductase activity"/>
    <property type="evidence" value="ECO:0007669"/>
    <property type="project" value="UniProtKB-KW"/>
</dbReference>
<accession>A0ABV8H1L1</accession>
<dbReference type="PANTHER" id="PTHR43498">
    <property type="entry name" value="FERREDOXIN:COB-COM HETERODISULFIDE REDUCTASE SUBUNIT A"/>
    <property type="match status" value="1"/>
</dbReference>
<name>A0ABV8H1L1_9BACI</name>
<evidence type="ECO:0000313" key="6">
    <source>
        <dbReference type="EMBL" id="MFC4025061.1"/>
    </source>
</evidence>
<dbReference type="Proteomes" id="UP001595772">
    <property type="component" value="Unassembled WGS sequence"/>
</dbReference>
<dbReference type="Pfam" id="PF12831">
    <property type="entry name" value="FAD_oxidored"/>
    <property type="match status" value="1"/>
</dbReference>
<proteinExistence type="predicted"/>
<reference evidence="7" key="1">
    <citation type="journal article" date="2019" name="Int. J. Syst. Evol. Microbiol.">
        <title>The Global Catalogue of Microorganisms (GCM) 10K type strain sequencing project: providing services to taxonomists for standard genome sequencing and annotation.</title>
        <authorList>
            <consortium name="The Broad Institute Genomics Platform"/>
            <consortium name="The Broad Institute Genome Sequencing Center for Infectious Disease"/>
            <person name="Wu L."/>
            <person name="Ma J."/>
        </authorList>
    </citation>
    <scope>NUCLEOTIDE SEQUENCE [LARGE SCALE GENOMIC DNA]</scope>
    <source>
        <strain evidence="7">IBRC-M 10703</strain>
    </source>
</reference>
<evidence type="ECO:0000256" key="5">
    <source>
        <dbReference type="ARBA" id="ARBA00023014"/>
    </source>
</evidence>
<dbReference type="RefSeq" id="WP_379497556.1">
    <property type="nucleotide sequence ID" value="NZ_JBHSAO010000011.1"/>
</dbReference>
<dbReference type="InterPro" id="IPR039650">
    <property type="entry name" value="HdrA-like"/>
</dbReference>
<comment type="caution">
    <text evidence="6">The sequence shown here is derived from an EMBL/GenBank/DDBJ whole genome shotgun (WGS) entry which is preliminary data.</text>
</comment>
<keyword evidence="4" id="KW-0408">Iron</keyword>
<evidence type="ECO:0000256" key="2">
    <source>
        <dbReference type="ARBA" id="ARBA00022723"/>
    </source>
</evidence>
<keyword evidence="3 6" id="KW-0560">Oxidoreductase</keyword>
<organism evidence="6 7">
    <name type="scientific">Oceanobacillus longus</name>
    <dbReference type="NCBI Taxonomy" id="930120"/>
    <lineage>
        <taxon>Bacteria</taxon>
        <taxon>Bacillati</taxon>
        <taxon>Bacillota</taxon>
        <taxon>Bacilli</taxon>
        <taxon>Bacillales</taxon>
        <taxon>Bacillaceae</taxon>
        <taxon>Oceanobacillus</taxon>
    </lineage>
</organism>
<keyword evidence="2" id="KW-0479">Metal-binding</keyword>
<dbReference type="Gene3D" id="3.50.50.60">
    <property type="entry name" value="FAD/NAD(P)-binding domain"/>
    <property type="match status" value="1"/>
</dbReference>
<sequence length="529" mass="60333">MNMDNLYYYKKSKSNPNPFTVKKDLIVYGATPAGITAAIQAKKMGLEVAIAEFSNHIGGITANGLGATDLGAKEAIGGLSREFYQKMGSYYGKEEQWTFEPKAAKHVFTEWLKAYNIPVYYEQHLHKVFKKDTEIQSIVMENGNTFKGEFFIDASYEGDLMAKADITNIVGRESNKTYNETYNGVQFGYPHHKFETDIDPYVVPGREESGLLPGITDVLNEEEPRGEGDKLIQAYNFRICLTKNVENQVPFPKPSNYNPERFELLLRYARAGIWDAMNLHTLLPNGKTDLNNYGAISTDNISMNYEWPEGSYAKREEIFQDHVNYNMGMLYFLANDRRVPMDIQKEVRSWGLAKDEFKETAHWPAQLYIRESRRMISDYVMTDNNCLGKTAIDDSIGLASYQMDSHHVRRVVVNGELVNEGDVEIPISPYPISYRSVRPKSDECTNLLVPVCLSSSHIAYGSIRMEPVFMIIGQSVGLAASLAFKNKSTVQDMDYNELKEELIKWNQLLHWDNTIEDDPIERMKQTFGK</sequence>
<dbReference type="PANTHER" id="PTHR43498:SF1">
    <property type="entry name" value="COB--COM HETERODISULFIDE REDUCTASE IRON-SULFUR SUBUNIT A"/>
    <property type="match status" value="1"/>
</dbReference>
<gene>
    <name evidence="6" type="ORF">ACFOUV_14800</name>
</gene>
<protein>
    <submittedName>
        <fullName evidence="6">FAD-dependent oxidoreductase</fullName>
        <ecNumber evidence="6">1.-.-.-</ecNumber>
    </submittedName>
</protein>
<dbReference type="EMBL" id="JBHSAO010000011">
    <property type="protein sequence ID" value="MFC4025061.1"/>
    <property type="molecule type" value="Genomic_DNA"/>
</dbReference>
<dbReference type="InterPro" id="IPR036188">
    <property type="entry name" value="FAD/NAD-bd_sf"/>
</dbReference>
<keyword evidence="7" id="KW-1185">Reference proteome</keyword>
<keyword evidence="5" id="KW-0411">Iron-sulfur</keyword>
<dbReference type="EC" id="1.-.-.-" evidence="6"/>
<evidence type="ECO:0000313" key="7">
    <source>
        <dbReference type="Proteomes" id="UP001595772"/>
    </source>
</evidence>
<keyword evidence="1" id="KW-0004">4Fe-4S</keyword>